<keyword evidence="2" id="KW-0808">Transferase</keyword>
<dbReference type="InterPro" id="IPR000719">
    <property type="entry name" value="Prot_kinase_dom"/>
</dbReference>
<dbReference type="OrthoDB" id="437530at2759"/>
<keyword evidence="5 6" id="KW-0067">ATP-binding</keyword>
<keyword evidence="1 7" id="KW-0723">Serine/threonine-protein kinase</keyword>
<organism evidence="10">
    <name type="scientific">Tetraodon nigroviridis</name>
    <name type="common">Spotted green pufferfish</name>
    <name type="synonym">Chelonodon nigroviridis</name>
    <dbReference type="NCBI Taxonomy" id="99883"/>
    <lineage>
        <taxon>Eukaryota</taxon>
        <taxon>Metazoa</taxon>
        <taxon>Chordata</taxon>
        <taxon>Craniata</taxon>
        <taxon>Vertebrata</taxon>
        <taxon>Euteleostomi</taxon>
        <taxon>Actinopterygii</taxon>
        <taxon>Neopterygii</taxon>
        <taxon>Teleostei</taxon>
        <taxon>Neoteleostei</taxon>
        <taxon>Acanthomorphata</taxon>
        <taxon>Eupercaria</taxon>
        <taxon>Tetraodontiformes</taxon>
        <taxon>Tetradontoidea</taxon>
        <taxon>Tetraodontidae</taxon>
        <taxon>Tetraodon</taxon>
    </lineage>
</organism>
<comment type="caution">
    <text evidence="10">The sequence shown here is derived from an EMBL/GenBank/DDBJ whole genome shotgun (WGS) entry which is preliminary data.</text>
</comment>
<feature type="compositionally biased region" description="Basic and acidic residues" evidence="8">
    <location>
        <begin position="353"/>
        <end position="365"/>
    </location>
</feature>
<evidence type="ECO:0000256" key="3">
    <source>
        <dbReference type="ARBA" id="ARBA00022741"/>
    </source>
</evidence>
<evidence type="ECO:0000256" key="7">
    <source>
        <dbReference type="RuleBase" id="RU000304"/>
    </source>
</evidence>
<dbReference type="PROSITE" id="PS50011">
    <property type="entry name" value="PROTEIN_KINASE_DOM"/>
    <property type="match status" value="1"/>
</dbReference>
<dbReference type="PANTHER" id="PTHR24058:SF53">
    <property type="entry name" value="HOMEODOMAIN-INTERACTING PROTEIN KINASE 2"/>
    <property type="match status" value="1"/>
</dbReference>
<keyword evidence="3 6" id="KW-0547">Nucleotide-binding</keyword>
<comment type="similarity">
    <text evidence="7">Belongs to the protein kinase superfamily.</text>
</comment>
<evidence type="ECO:0000256" key="4">
    <source>
        <dbReference type="ARBA" id="ARBA00022777"/>
    </source>
</evidence>
<dbReference type="PROSITE" id="PS00107">
    <property type="entry name" value="PROTEIN_KINASE_ATP"/>
    <property type="match status" value="1"/>
</dbReference>
<dbReference type="GO" id="GO:0004674">
    <property type="term" value="F:protein serine/threonine kinase activity"/>
    <property type="evidence" value="ECO:0007669"/>
    <property type="project" value="UniProtKB-KW"/>
</dbReference>
<gene>
    <name evidence="10" type="ORF">GSTENG00020361001</name>
</gene>
<dbReference type="GO" id="GO:0005737">
    <property type="term" value="C:cytoplasm"/>
    <property type="evidence" value="ECO:0007669"/>
    <property type="project" value="TreeGrafter"/>
</dbReference>
<dbReference type="SMART" id="SM00220">
    <property type="entry name" value="S_TKc"/>
    <property type="match status" value="1"/>
</dbReference>
<dbReference type="InterPro" id="IPR050494">
    <property type="entry name" value="Ser_Thr_dual-spec_kinase"/>
</dbReference>
<dbReference type="EMBL" id="CAAE01014650">
    <property type="protein sequence ID" value="CAG01556.1"/>
    <property type="molecule type" value="Genomic_DNA"/>
</dbReference>
<dbReference type="Gene3D" id="1.10.510.10">
    <property type="entry name" value="Transferase(Phosphotransferase) domain 1"/>
    <property type="match status" value="1"/>
</dbReference>
<name>Q4SCS6_TETNG</name>
<dbReference type="KEGG" id="tng:GSTEN00020361G001"/>
<evidence type="ECO:0000256" key="8">
    <source>
        <dbReference type="SAM" id="MobiDB-lite"/>
    </source>
</evidence>
<feature type="domain" description="Protein kinase" evidence="9">
    <location>
        <begin position="10"/>
        <end position="269"/>
    </location>
</feature>
<sequence length="428" mass="48786">DVLHSTASEYLVQSFVGQGTFGLVAKCRNIATDANVAIKIIKNKGKLINQTAAEISALRKLRRLDPDKSNIVLWYGHFIEKGNNCLVFEQLDKSLQNLMVERKWKPLYIKEIRPIVQQVANALSYLKALQLLHGDIKLHNIMLVNHEVEPFRIKLIDFGLTYNASATLPGHIFQTLPYRCPEVFLGLPLTAAIDMWSLGCVAAVLFLGALLFEGKHDYDIVNHLIHQLSADYLAEMSDLLMFVDMLKRMFQFDGAQRITSRQLLEHQFITTSHIKPFYHLSCYSQSCHEIMKVFEIPGSRDAVPQSSQQVNISSAQPKHNVCSSPPTHPAVMAGQVQLQAAKENSGTTSNYKRKPELDDPKDPKKPWKQKLKLSARSPARYTHLLIFLRRFSEFTNCQLYFIDYLHVASIQTQTNPDRPTDLQQRHKH</sequence>
<dbReference type="InterPro" id="IPR011009">
    <property type="entry name" value="Kinase-like_dom_sf"/>
</dbReference>
<dbReference type="Pfam" id="PF00069">
    <property type="entry name" value="Pkinase"/>
    <property type="match status" value="1"/>
</dbReference>
<dbReference type="Gene3D" id="3.30.200.20">
    <property type="entry name" value="Phosphorylase Kinase, domain 1"/>
    <property type="match status" value="1"/>
</dbReference>
<keyword evidence="4" id="KW-0418">Kinase</keyword>
<dbReference type="PANTHER" id="PTHR24058">
    <property type="entry name" value="DUAL SPECIFICITY PROTEIN KINASE"/>
    <property type="match status" value="1"/>
</dbReference>
<dbReference type="SUPFAM" id="SSF56112">
    <property type="entry name" value="Protein kinase-like (PK-like)"/>
    <property type="match status" value="1"/>
</dbReference>
<evidence type="ECO:0000259" key="9">
    <source>
        <dbReference type="PROSITE" id="PS50011"/>
    </source>
</evidence>
<dbReference type="GO" id="GO:0004713">
    <property type="term" value="F:protein tyrosine kinase activity"/>
    <property type="evidence" value="ECO:0007669"/>
    <property type="project" value="TreeGrafter"/>
</dbReference>
<accession>Q4SCS6</accession>
<evidence type="ECO:0000256" key="2">
    <source>
        <dbReference type="ARBA" id="ARBA00022679"/>
    </source>
</evidence>
<reference evidence="10" key="1">
    <citation type="journal article" date="2004" name="Nature">
        <title>Genome duplication in the teleost fish Tetraodon nigroviridis reveals the early vertebrate proto-karyotype.</title>
        <authorList>
            <person name="Jaillon O."/>
            <person name="Aury J.-M."/>
            <person name="Brunet F."/>
            <person name="Petit J.-L."/>
            <person name="Stange-Thomann N."/>
            <person name="Mauceli E."/>
            <person name="Bouneau L."/>
            <person name="Fischer C."/>
            <person name="Ozouf-Costaz C."/>
            <person name="Bernot A."/>
            <person name="Nicaud S."/>
            <person name="Jaffe D."/>
            <person name="Fisher S."/>
            <person name="Lutfalla G."/>
            <person name="Dossat C."/>
            <person name="Segurens B."/>
            <person name="Dasilva C."/>
            <person name="Salanoubat M."/>
            <person name="Levy M."/>
            <person name="Boudet N."/>
            <person name="Castellano S."/>
            <person name="Anthouard V."/>
            <person name="Jubin C."/>
            <person name="Castelli V."/>
            <person name="Katinka M."/>
            <person name="Vacherie B."/>
            <person name="Biemont C."/>
            <person name="Skalli Z."/>
            <person name="Cattolico L."/>
            <person name="Poulain J."/>
            <person name="De Berardinis V."/>
            <person name="Cruaud C."/>
            <person name="Duprat S."/>
            <person name="Brottier P."/>
            <person name="Coutanceau J.-P."/>
            <person name="Gouzy J."/>
            <person name="Parra G."/>
            <person name="Lardier G."/>
            <person name="Chapple C."/>
            <person name="McKernan K.J."/>
            <person name="McEwan P."/>
            <person name="Bosak S."/>
            <person name="Kellis M."/>
            <person name="Volff J.-N."/>
            <person name="Guigo R."/>
            <person name="Zody M.C."/>
            <person name="Mesirov J."/>
            <person name="Lindblad-Toh K."/>
            <person name="Birren B."/>
            <person name="Nusbaum C."/>
            <person name="Kahn D."/>
            <person name="Robinson-Rechavi M."/>
            <person name="Laudet V."/>
            <person name="Schachter V."/>
            <person name="Quetier F."/>
            <person name="Saurin W."/>
            <person name="Scarpelli C."/>
            <person name="Wincker P."/>
            <person name="Lander E.S."/>
            <person name="Weissenbach J."/>
            <person name="Roest Crollius H."/>
        </authorList>
    </citation>
    <scope>NUCLEOTIDE SEQUENCE [LARGE SCALE GENOMIC DNA]</scope>
</reference>
<protein>
    <submittedName>
        <fullName evidence="10">(spotted green pufferfish) hypothetical protein</fullName>
    </submittedName>
</protein>
<evidence type="ECO:0000313" key="10">
    <source>
        <dbReference type="EMBL" id="CAG01556.1"/>
    </source>
</evidence>
<feature type="non-terminal residue" evidence="10">
    <location>
        <position position="428"/>
    </location>
</feature>
<dbReference type="AlphaFoldDB" id="Q4SCS6"/>
<feature type="binding site" evidence="6">
    <location>
        <position position="39"/>
    </location>
    <ligand>
        <name>ATP</name>
        <dbReference type="ChEBI" id="CHEBI:30616"/>
    </ligand>
</feature>
<proteinExistence type="inferred from homology"/>
<dbReference type="GO" id="GO:0005524">
    <property type="term" value="F:ATP binding"/>
    <property type="evidence" value="ECO:0007669"/>
    <property type="project" value="UniProtKB-UniRule"/>
</dbReference>
<dbReference type="InterPro" id="IPR017441">
    <property type="entry name" value="Protein_kinase_ATP_BS"/>
</dbReference>
<evidence type="ECO:0000256" key="5">
    <source>
        <dbReference type="ARBA" id="ARBA00022840"/>
    </source>
</evidence>
<reference evidence="10" key="2">
    <citation type="submission" date="2004-02" db="EMBL/GenBank/DDBJ databases">
        <authorList>
            <consortium name="Genoscope"/>
            <consortium name="Whitehead Institute Centre for Genome Research"/>
        </authorList>
    </citation>
    <scope>NUCLEOTIDE SEQUENCE</scope>
</reference>
<evidence type="ECO:0000256" key="6">
    <source>
        <dbReference type="PROSITE-ProRule" id="PRU10141"/>
    </source>
</evidence>
<evidence type="ECO:0000256" key="1">
    <source>
        <dbReference type="ARBA" id="ARBA00022527"/>
    </source>
</evidence>
<dbReference type="InterPro" id="IPR008271">
    <property type="entry name" value="Ser/Thr_kinase_AS"/>
</dbReference>
<feature type="region of interest" description="Disordered" evidence="8">
    <location>
        <begin position="342"/>
        <end position="372"/>
    </location>
</feature>
<dbReference type="PROSITE" id="PS00108">
    <property type="entry name" value="PROTEIN_KINASE_ST"/>
    <property type="match status" value="1"/>
</dbReference>